<dbReference type="RefSeq" id="WP_245415318.1">
    <property type="nucleotide sequence ID" value="NZ_QGTR01000003.1"/>
</dbReference>
<evidence type="ECO:0000313" key="3">
    <source>
        <dbReference type="EMBL" id="PWV99928.1"/>
    </source>
</evidence>
<organism evidence="3 4">
    <name type="scientific">Hoeflea marina</name>
    <dbReference type="NCBI Taxonomy" id="274592"/>
    <lineage>
        <taxon>Bacteria</taxon>
        <taxon>Pseudomonadati</taxon>
        <taxon>Pseudomonadota</taxon>
        <taxon>Alphaproteobacteria</taxon>
        <taxon>Hyphomicrobiales</taxon>
        <taxon>Rhizobiaceae</taxon>
        <taxon>Hoeflea</taxon>
    </lineage>
</organism>
<dbReference type="SUPFAM" id="SSF50199">
    <property type="entry name" value="Staphylococcal nuclease"/>
    <property type="match status" value="1"/>
</dbReference>
<keyword evidence="3" id="KW-0255">Endonuclease</keyword>
<dbReference type="InterPro" id="IPR035437">
    <property type="entry name" value="SNase_OB-fold_sf"/>
</dbReference>
<evidence type="ECO:0000259" key="2">
    <source>
        <dbReference type="Pfam" id="PF00565"/>
    </source>
</evidence>
<feature type="domain" description="TNase-like" evidence="2">
    <location>
        <begin position="97"/>
        <end position="169"/>
    </location>
</feature>
<evidence type="ECO:0000313" key="4">
    <source>
        <dbReference type="Proteomes" id="UP000246352"/>
    </source>
</evidence>
<protein>
    <submittedName>
        <fullName evidence="3">Endonuclease YncB(Thermonuclease family)</fullName>
    </submittedName>
</protein>
<keyword evidence="4" id="KW-1185">Reference proteome</keyword>
<dbReference type="Pfam" id="PF00565">
    <property type="entry name" value="SNase"/>
    <property type="match status" value="1"/>
</dbReference>
<dbReference type="GO" id="GO:0004519">
    <property type="term" value="F:endonuclease activity"/>
    <property type="evidence" value="ECO:0007669"/>
    <property type="project" value="UniProtKB-KW"/>
</dbReference>
<evidence type="ECO:0000256" key="1">
    <source>
        <dbReference type="SAM" id="SignalP"/>
    </source>
</evidence>
<dbReference type="Gene3D" id="2.40.50.90">
    <property type="match status" value="1"/>
</dbReference>
<dbReference type="Proteomes" id="UP000246352">
    <property type="component" value="Unassembled WGS sequence"/>
</dbReference>
<reference evidence="3 4" key="1">
    <citation type="submission" date="2018-05" db="EMBL/GenBank/DDBJ databases">
        <title>Genomic Encyclopedia of Type Strains, Phase IV (KMG-IV): sequencing the most valuable type-strain genomes for metagenomic binning, comparative biology and taxonomic classification.</title>
        <authorList>
            <person name="Goeker M."/>
        </authorList>
    </citation>
    <scope>NUCLEOTIDE SEQUENCE [LARGE SCALE GENOMIC DNA]</scope>
    <source>
        <strain evidence="3 4">DSM 16791</strain>
    </source>
</reference>
<proteinExistence type="predicted"/>
<dbReference type="EMBL" id="QGTR01000003">
    <property type="protein sequence ID" value="PWV99928.1"/>
    <property type="molecule type" value="Genomic_DNA"/>
</dbReference>
<feature type="chain" id="PRO_5016362708" evidence="1">
    <location>
        <begin position="35"/>
        <end position="181"/>
    </location>
</feature>
<name>A0A317PH28_9HYPH</name>
<sequence length="181" mass="19676">MRGRKNRRLWSTPKSRRGFAVPLLTAFLMAAAFAAPFVADAAGLFNSRAATAVDPSDTLEPTIAGLIHGPLPICGSGQRITCIVDGDTGWLNGEKWRLAGTDTPEISSPECQSELTIGIQARDRLRVLMTAGYLFERNGTDRYGRTLVEIRLADGRDVGDVLESEGLSQAWPNTGNRWCGR</sequence>
<dbReference type="AlphaFoldDB" id="A0A317PH28"/>
<gene>
    <name evidence="3" type="ORF">DFR52_103127</name>
</gene>
<keyword evidence="3" id="KW-0540">Nuclease</keyword>
<keyword evidence="1" id="KW-0732">Signal</keyword>
<keyword evidence="3" id="KW-0378">Hydrolase</keyword>
<feature type="signal peptide" evidence="1">
    <location>
        <begin position="1"/>
        <end position="34"/>
    </location>
</feature>
<accession>A0A317PH28</accession>
<comment type="caution">
    <text evidence="3">The sequence shown here is derived from an EMBL/GenBank/DDBJ whole genome shotgun (WGS) entry which is preliminary data.</text>
</comment>
<dbReference type="InterPro" id="IPR016071">
    <property type="entry name" value="Staphylococal_nuclease_OB-fold"/>
</dbReference>